<evidence type="ECO:0000256" key="7">
    <source>
        <dbReference type="ARBA" id="ARBA00023004"/>
    </source>
</evidence>
<dbReference type="GO" id="GO:0016705">
    <property type="term" value="F:oxidoreductase activity, acting on paired donors, with incorporation or reduction of molecular oxygen"/>
    <property type="evidence" value="ECO:0007669"/>
    <property type="project" value="InterPro"/>
</dbReference>
<comment type="pathway">
    <text evidence="2">Secondary metabolite biosynthesis.</text>
</comment>
<evidence type="ECO:0000313" key="11">
    <source>
        <dbReference type="EMBL" id="KAF5360010.1"/>
    </source>
</evidence>
<name>A0A8H5G872_9AGAR</name>
<evidence type="ECO:0000256" key="3">
    <source>
        <dbReference type="ARBA" id="ARBA00010617"/>
    </source>
</evidence>
<reference evidence="11 12" key="1">
    <citation type="journal article" date="2020" name="ISME J.">
        <title>Uncovering the hidden diversity of litter-decomposition mechanisms in mushroom-forming fungi.</title>
        <authorList>
            <person name="Floudas D."/>
            <person name="Bentzer J."/>
            <person name="Ahren D."/>
            <person name="Johansson T."/>
            <person name="Persson P."/>
            <person name="Tunlid A."/>
        </authorList>
    </citation>
    <scope>NUCLEOTIDE SEQUENCE [LARGE SCALE GENOMIC DNA]</scope>
    <source>
        <strain evidence="11 12">CBS 291.85</strain>
    </source>
</reference>
<evidence type="ECO:0000256" key="8">
    <source>
        <dbReference type="ARBA" id="ARBA00023033"/>
    </source>
</evidence>
<dbReference type="Pfam" id="PF00067">
    <property type="entry name" value="p450"/>
    <property type="match status" value="1"/>
</dbReference>
<dbReference type="PRINTS" id="PR00463">
    <property type="entry name" value="EP450I"/>
</dbReference>
<dbReference type="Proteomes" id="UP000559256">
    <property type="component" value="Unassembled WGS sequence"/>
</dbReference>
<evidence type="ECO:0000256" key="1">
    <source>
        <dbReference type="ARBA" id="ARBA00001971"/>
    </source>
</evidence>
<evidence type="ECO:0000313" key="12">
    <source>
        <dbReference type="Proteomes" id="UP000559256"/>
    </source>
</evidence>
<comment type="cofactor">
    <cofactor evidence="1 9">
        <name>heme</name>
        <dbReference type="ChEBI" id="CHEBI:30413"/>
    </cofactor>
</comment>
<dbReference type="InterPro" id="IPR036396">
    <property type="entry name" value="Cyt_P450_sf"/>
</dbReference>
<gene>
    <name evidence="11" type="ORF">D9758_007611</name>
</gene>
<evidence type="ECO:0000256" key="9">
    <source>
        <dbReference type="PIRSR" id="PIRSR602401-1"/>
    </source>
</evidence>
<dbReference type="InterPro" id="IPR001128">
    <property type="entry name" value="Cyt_P450"/>
</dbReference>
<comment type="similarity">
    <text evidence="3 10">Belongs to the cytochrome P450 family.</text>
</comment>
<evidence type="ECO:0000256" key="2">
    <source>
        <dbReference type="ARBA" id="ARBA00005179"/>
    </source>
</evidence>
<evidence type="ECO:0000256" key="4">
    <source>
        <dbReference type="ARBA" id="ARBA00022617"/>
    </source>
</evidence>
<dbReference type="InterPro" id="IPR017972">
    <property type="entry name" value="Cyt_P450_CS"/>
</dbReference>
<dbReference type="GO" id="GO:0004497">
    <property type="term" value="F:monooxygenase activity"/>
    <property type="evidence" value="ECO:0007669"/>
    <property type="project" value="UniProtKB-KW"/>
</dbReference>
<dbReference type="EMBL" id="JAACJM010000045">
    <property type="protein sequence ID" value="KAF5360010.1"/>
    <property type="molecule type" value="Genomic_DNA"/>
</dbReference>
<feature type="binding site" description="axial binding residue" evidence="9">
    <location>
        <position position="204"/>
    </location>
    <ligand>
        <name>heme</name>
        <dbReference type="ChEBI" id="CHEBI:30413"/>
    </ligand>
    <ligandPart>
        <name>Fe</name>
        <dbReference type="ChEBI" id="CHEBI:18248"/>
    </ligandPart>
</feature>
<keyword evidence="4 9" id="KW-0349">Heme</keyword>
<dbReference type="PANTHER" id="PTHR46300">
    <property type="entry name" value="P450, PUTATIVE (EUROFUNG)-RELATED-RELATED"/>
    <property type="match status" value="1"/>
</dbReference>
<evidence type="ECO:0000256" key="10">
    <source>
        <dbReference type="RuleBase" id="RU000461"/>
    </source>
</evidence>
<dbReference type="InterPro" id="IPR050364">
    <property type="entry name" value="Cytochrome_P450_fung"/>
</dbReference>
<dbReference type="PRINTS" id="PR00385">
    <property type="entry name" value="P450"/>
</dbReference>
<dbReference type="PROSITE" id="PS00086">
    <property type="entry name" value="CYTOCHROME_P450"/>
    <property type="match status" value="1"/>
</dbReference>
<organism evidence="11 12">
    <name type="scientific">Tetrapyrgos nigripes</name>
    <dbReference type="NCBI Taxonomy" id="182062"/>
    <lineage>
        <taxon>Eukaryota</taxon>
        <taxon>Fungi</taxon>
        <taxon>Dikarya</taxon>
        <taxon>Basidiomycota</taxon>
        <taxon>Agaricomycotina</taxon>
        <taxon>Agaricomycetes</taxon>
        <taxon>Agaricomycetidae</taxon>
        <taxon>Agaricales</taxon>
        <taxon>Marasmiineae</taxon>
        <taxon>Marasmiaceae</taxon>
        <taxon>Tetrapyrgos</taxon>
    </lineage>
</organism>
<dbReference type="InterPro" id="IPR002401">
    <property type="entry name" value="Cyt_P450_E_grp-I"/>
</dbReference>
<keyword evidence="12" id="KW-1185">Reference proteome</keyword>
<evidence type="ECO:0000256" key="6">
    <source>
        <dbReference type="ARBA" id="ARBA00023002"/>
    </source>
</evidence>
<keyword evidence="7 9" id="KW-0408">Iron</keyword>
<dbReference type="AlphaFoldDB" id="A0A8H5G872"/>
<evidence type="ECO:0000256" key="5">
    <source>
        <dbReference type="ARBA" id="ARBA00022723"/>
    </source>
</evidence>
<keyword evidence="6 10" id="KW-0560">Oxidoreductase</keyword>
<proteinExistence type="inferred from homology"/>
<protein>
    <recommendedName>
        <fullName evidence="13">Cytochrome P450</fullName>
    </recommendedName>
</protein>
<dbReference type="OrthoDB" id="3934656at2759"/>
<dbReference type="PANTHER" id="PTHR46300:SF7">
    <property type="entry name" value="P450, PUTATIVE (EUROFUNG)-RELATED"/>
    <property type="match status" value="1"/>
</dbReference>
<keyword evidence="5 9" id="KW-0479">Metal-binding</keyword>
<dbReference type="GO" id="GO:0020037">
    <property type="term" value="F:heme binding"/>
    <property type="evidence" value="ECO:0007669"/>
    <property type="project" value="InterPro"/>
</dbReference>
<dbReference type="GO" id="GO:0005506">
    <property type="term" value="F:iron ion binding"/>
    <property type="evidence" value="ECO:0007669"/>
    <property type="project" value="InterPro"/>
</dbReference>
<evidence type="ECO:0008006" key="13">
    <source>
        <dbReference type="Google" id="ProtNLM"/>
    </source>
</evidence>
<keyword evidence="8 10" id="KW-0503">Monooxygenase</keyword>
<sequence length="280" mass="31285">MHSGMCDIFPNGFPVDNSKKLHENGVGISVAANRARSSFTSQMLTAANEDEELIKAAAFSLYTGGSDTASFNSTKAVSALTMFFLLMVLNPEAQRKAQAEIDKLTKGQYLPTLQDRSKLPYTDAVMLESLRWGPIAFLHRFTSEDIFEGYRIPEGILCLPNLWAMMHDPEYYSDPMEFKPERFMKDPPELDPRNIVFGFGRRICLGRSLADSGVWLTIALVLATCNIGKGVDENGNEVDPVVKFTSGTICRAEEFKYSIKLRSEKAVQLVKESQLDYNVL</sequence>
<dbReference type="Gene3D" id="1.10.630.10">
    <property type="entry name" value="Cytochrome P450"/>
    <property type="match status" value="1"/>
</dbReference>
<dbReference type="SUPFAM" id="SSF48264">
    <property type="entry name" value="Cytochrome P450"/>
    <property type="match status" value="1"/>
</dbReference>
<accession>A0A8H5G872</accession>
<comment type="caution">
    <text evidence="11">The sequence shown here is derived from an EMBL/GenBank/DDBJ whole genome shotgun (WGS) entry which is preliminary data.</text>
</comment>